<keyword evidence="1" id="KW-0051">Antiviral defense</keyword>
<proteinExistence type="predicted"/>
<reference evidence="4" key="1">
    <citation type="submission" date="2008-06" db="EMBL/GenBank/DDBJ databases">
        <title>Complete sequence of chromosome of Prosthecochloris aestuarii DSM 271.</title>
        <authorList>
            <consortium name="US DOE Joint Genome Institute"/>
            <person name="Lucas S."/>
            <person name="Copeland A."/>
            <person name="Lapidus A."/>
            <person name="Glavina del Rio T."/>
            <person name="Dalin E."/>
            <person name="Tice H."/>
            <person name="Bruce D."/>
            <person name="Goodwin L."/>
            <person name="Pitluck S."/>
            <person name="Schmutz J."/>
            <person name="Larimer F."/>
            <person name="Land M."/>
            <person name="Hauser L."/>
            <person name="Kyrpides N."/>
            <person name="Anderson I."/>
            <person name="Liu Z."/>
            <person name="Li T."/>
            <person name="Zhao F."/>
            <person name="Overmann J."/>
            <person name="Bryant D.A."/>
            <person name="Richardson P."/>
        </authorList>
    </citation>
    <scope>NUCLEOTIDE SEQUENCE [LARGE SCALE GENOMIC DNA]</scope>
    <source>
        <strain evidence="4">DSM 271</strain>
    </source>
</reference>
<feature type="domain" description="CRISPR type III-associated protein" evidence="3">
    <location>
        <begin position="133"/>
        <end position="295"/>
    </location>
</feature>
<dbReference type="Pfam" id="PF03787">
    <property type="entry name" value="RAMPs"/>
    <property type="match status" value="1"/>
</dbReference>
<name>B4S553_PROA2</name>
<evidence type="ECO:0000313" key="4">
    <source>
        <dbReference type="EMBL" id="ACF46999.1"/>
    </source>
</evidence>
<dbReference type="eggNOG" id="COG1337">
    <property type="taxonomic scope" value="Bacteria"/>
</dbReference>
<protein>
    <recommendedName>
        <fullName evidence="3">CRISPR type III-associated protein domain-containing protein</fullName>
    </recommendedName>
</protein>
<sequence>MIHDYAAFQYSQLQDLVEKLDRTSKNLDSRNKKIKKEAEKLIEKIASKTISIDPHTAYLWFAAQTDTEHNQKLTSAIREQWTKRTPHQHLDQQHGIRTIPDRDKLDLLPPFSFVLSFGFELRKPFLSKDDEAFHLLDNPVRKDKVFKTPVIAASGWKGALRYALWQLGYPEDSPSVDRLFGNPRECSQHEKLHAGRLQFFSTHFNSIENSIGYEIITPHDRETGTVNSRQGPILLETIRAAENNQADFTLAYIPLFYDSNIYKEIVTDFHILVRGIHAMMTVYGFGAKTSSGFGVAKDSVQKGSISLVLPDPVMKEINATQASEGSKATVMVKPKPFSTLTELSATEILPDLSFDKEGV</sequence>
<evidence type="ECO:0000313" key="5">
    <source>
        <dbReference type="Proteomes" id="UP000002725"/>
    </source>
</evidence>
<dbReference type="STRING" id="290512.Paes_1987"/>
<gene>
    <name evidence="4" type="ordered locus">Paes_1987</name>
</gene>
<evidence type="ECO:0000259" key="3">
    <source>
        <dbReference type="Pfam" id="PF03787"/>
    </source>
</evidence>
<dbReference type="KEGG" id="paa:Paes_1987"/>
<keyword evidence="2" id="KW-0175">Coiled coil</keyword>
<dbReference type="Proteomes" id="UP000002725">
    <property type="component" value="Chromosome"/>
</dbReference>
<dbReference type="CDD" id="cd09726">
    <property type="entry name" value="RAMP_I_III"/>
    <property type="match status" value="1"/>
</dbReference>
<dbReference type="InterPro" id="IPR005537">
    <property type="entry name" value="RAMP_III_fam"/>
</dbReference>
<evidence type="ECO:0000256" key="2">
    <source>
        <dbReference type="SAM" id="Coils"/>
    </source>
</evidence>
<keyword evidence="5" id="KW-1185">Reference proteome</keyword>
<dbReference type="EMBL" id="CP001108">
    <property type="protein sequence ID" value="ACF46999.1"/>
    <property type="molecule type" value="Genomic_DNA"/>
</dbReference>
<dbReference type="HOGENOM" id="CLU_055089_0_0_10"/>
<dbReference type="GO" id="GO:0051607">
    <property type="term" value="P:defense response to virus"/>
    <property type="evidence" value="ECO:0007669"/>
    <property type="project" value="UniProtKB-KW"/>
</dbReference>
<feature type="coiled-coil region" evidence="2">
    <location>
        <begin position="10"/>
        <end position="44"/>
    </location>
</feature>
<accession>B4S553</accession>
<dbReference type="AlphaFoldDB" id="B4S553"/>
<organism evidence="4 5">
    <name type="scientific">Prosthecochloris aestuarii (strain DSM 271 / SK 413)</name>
    <dbReference type="NCBI Taxonomy" id="290512"/>
    <lineage>
        <taxon>Bacteria</taxon>
        <taxon>Pseudomonadati</taxon>
        <taxon>Chlorobiota</taxon>
        <taxon>Chlorobiia</taxon>
        <taxon>Chlorobiales</taxon>
        <taxon>Chlorobiaceae</taxon>
        <taxon>Prosthecochloris</taxon>
    </lineage>
</organism>
<evidence type="ECO:0000256" key="1">
    <source>
        <dbReference type="ARBA" id="ARBA00023118"/>
    </source>
</evidence>